<feature type="compositionally biased region" description="Pro residues" evidence="1">
    <location>
        <begin position="68"/>
        <end position="77"/>
    </location>
</feature>
<proteinExistence type="predicted"/>
<dbReference type="SMART" id="SM00239">
    <property type="entry name" value="C2"/>
    <property type="match status" value="1"/>
</dbReference>
<dbReference type="InterPro" id="IPR035892">
    <property type="entry name" value="C2_domain_sf"/>
</dbReference>
<reference evidence="3" key="1">
    <citation type="submission" date="2021-02" db="EMBL/GenBank/DDBJ databases">
        <authorList>
            <person name="Dougan E. K."/>
            <person name="Rhodes N."/>
            <person name="Thang M."/>
            <person name="Chan C."/>
        </authorList>
    </citation>
    <scope>NUCLEOTIDE SEQUENCE</scope>
</reference>
<dbReference type="PANTHER" id="PTHR42264">
    <property type="entry name" value="EPHRIN_REC_LIKE DOMAIN-CONTAINING PROTEIN"/>
    <property type="match status" value="1"/>
</dbReference>
<accession>A0A813F9J3</accession>
<evidence type="ECO:0000259" key="2">
    <source>
        <dbReference type="SMART" id="SM00239"/>
    </source>
</evidence>
<protein>
    <recommendedName>
        <fullName evidence="2">C2 domain-containing protein</fullName>
    </recommendedName>
</protein>
<feature type="compositionally biased region" description="Low complexity" evidence="1">
    <location>
        <begin position="58"/>
        <end position="67"/>
    </location>
</feature>
<feature type="compositionally biased region" description="Polar residues" evidence="1">
    <location>
        <begin position="230"/>
        <end position="239"/>
    </location>
</feature>
<dbReference type="InterPro" id="IPR000008">
    <property type="entry name" value="C2_dom"/>
</dbReference>
<dbReference type="AlphaFoldDB" id="A0A813F9J3"/>
<evidence type="ECO:0000313" key="4">
    <source>
        <dbReference type="Proteomes" id="UP000654075"/>
    </source>
</evidence>
<evidence type="ECO:0000313" key="3">
    <source>
        <dbReference type="EMBL" id="CAE8609213.1"/>
    </source>
</evidence>
<dbReference type="PANTHER" id="PTHR42264:SF3">
    <property type="entry name" value="F-BOX DOMAIN-CONTAINING PROTEIN-RELATED"/>
    <property type="match status" value="1"/>
</dbReference>
<feature type="compositionally biased region" description="Low complexity" evidence="1">
    <location>
        <begin position="172"/>
        <end position="197"/>
    </location>
</feature>
<feature type="compositionally biased region" description="Low complexity" evidence="1">
    <location>
        <begin position="418"/>
        <end position="448"/>
    </location>
</feature>
<feature type="compositionally biased region" description="Low complexity" evidence="1">
    <location>
        <begin position="345"/>
        <end position="390"/>
    </location>
</feature>
<organism evidence="3 4">
    <name type="scientific">Polarella glacialis</name>
    <name type="common">Dinoflagellate</name>
    <dbReference type="NCBI Taxonomy" id="89957"/>
    <lineage>
        <taxon>Eukaryota</taxon>
        <taxon>Sar</taxon>
        <taxon>Alveolata</taxon>
        <taxon>Dinophyceae</taxon>
        <taxon>Suessiales</taxon>
        <taxon>Suessiaceae</taxon>
        <taxon>Polarella</taxon>
    </lineage>
</organism>
<dbReference type="Proteomes" id="UP000654075">
    <property type="component" value="Unassembled WGS sequence"/>
</dbReference>
<dbReference type="EMBL" id="CAJNNV010024255">
    <property type="protein sequence ID" value="CAE8609213.1"/>
    <property type="molecule type" value="Genomic_DNA"/>
</dbReference>
<evidence type="ECO:0000256" key="1">
    <source>
        <dbReference type="SAM" id="MobiDB-lite"/>
    </source>
</evidence>
<dbReference type="SUPFAM" id="SSF49562">
    <property type="entry name" value="C2 domain (Calcium/lipid-binding domain, CaLB)"/>
    <property type="match status" value="1"/>
</dbReference>
<keyword evidence="4" id="KW-1185">Reference proteome</keyword>
<feature type="region of interest" description="Disordered" evidence="1">
    <location>
        <begin position="344"/>
        <end position="395"/>
    </location>
</feature>
<feature type="region of interest" description="Disordered" evidence="1">
    <location>
        <begin position="41"/>
        <end position="111"/>
    </location>
</feature>
<feature type="region of interest" description="Disordered" evidence="1">
    <location>
        <begin position="141"/>
        <end position="318"/>
    </location>
</feature>
<feature type="compositionally biased region" description="Basic and acidic residues" evidence="1">
    <location>
        <begin position="280"/>
        <end position="299"/>
    </location>
</feature>
<name>A0A813F9J3_POLGL</name>
<feature type="compositionally biased region" description="Low complexity" evidence="1">
    <location>
        <begin position="256"/>
        <end position="279"/>
    </location>
</feature>
<sequence length="800" mass="87293">KCYSNQPYHQPKLEALTLPFGTPVRPFSALAVSRPFSARPLVQRPASAPTAWTPQQQSASSASAPSSAPRPRPPPGRPVHRPGTRRPKDVSPEWWQPPRTAEVAGGSSSEVPWDVEQALAALPSEHAALLLSGAREMTGGDAERLGSVLRAATRGSSGPGRPAEAGTAGGKRASATCRALARSSSSSSTGSRGSSSSFTIISDHDSGSESDDDPSRPSGFNAPGVEDRPSSASMVQFRNQRSRERFLPPEPENNHQQPQQQQQKQPSTTTTTTATTTTAKPEHQPEHPKEQHKANRRESSCCGEEAEESSGSDDEVCKGRRSVVDVRRELADFAAWGQRVEAGLRPSSARPNSSNNSNGSNNNRNHNTTNATNNNTNNNNTSTSSPSGGNRVRPPLAGRITLRLVSAAGFVEIDSNKNKNNNNSNGDSSNNNNNSNKNKNNNSNSNNNMRGAVGSEFKAYATVQVGGHRQATEAVACSGCPVWRGSPFYFDVDFADEDDNFALVEIATRGDSGEADESLGAAVVRLDALAPQQVHRLQLPLRTSRRGCRPWVELEVEFRPEAPAHFVILGRGDALCTKLNRDPAGLREVEDSQNPENLDHRCWRYLEHRHPAILRSKQERQGRLEAARVHEVAKRRTADRVARGAWSRKVEMAENCEVRAPPRIEEKTARRLLVSLRQCLGYSSPVEVLAGFDFSASSMLDLGDLSQLLRRGFQVNESAMSDRDIQQLARLLNGRGAATFCFAELLDFAERGLAALDPAVLAMADEARARELLQTRFGPYLRRREQKQRQGERVARKNSM</sequence>
<feature type="domain" description="C2" evidence="2">
    <location>
        <begin position="399"/>
        <end position="538"/>
    </location>
</feature>
<feature type="compositionally biased region" description="Acidic residues" evidence="1">
    <location>
        <begin position="304"/>
        <end position="314"/>
    </location>
</feature>
<gene>
    <name evidence="3" type="ORF">PGLA1383_LOCUS27039</name>
</gene>
<feature type="region of interest" description="Disordered" evidence="1">
    <location>
        <begin position="414"/>
        <end position="451"/>
    </location>
</feature>
<dbReference type="Gene3D" id="2.60.40.150">
    <property type="entry name" value="C2 domain"/>
    <property type="match status" value="1"/>
</dbReference>
<comment type="caution">
    <text evidence="3">The sequence shown here is derived from an EMBL/GenBank/DDBJ whole genome shotgun (WGS) entry which is preliminary data.</text>
</comment>
<feature type="non-terminal residue" evidence="3">
    <location>
        <position position="1"/>
    </location>
</feature>